<reference evidence="1 2" key="1">
    <citation type="submission" date="2019-04" db="EMBL/GenBank/DDBJ databases">
        <title>Crenobacter sp. nov.</title>
        <authorList>
            <person name="Shi S."/>
        </authorList>
    </citation>
    <scope>NUCLEOTIDE SEQUENCE [LARGE SCALE GENOMIC DNA]</scope>
    <source>
        <strain evidence="1 2">GY 70310</strain>
    </source>
</reference>
<sequence>MSPLIPALQRTDARLRKAAFLLSSRWEVRRRGTPDAWRILFSPKPGWKDALRKGFAGSPHTLSFAPLEGQALADADLVVPLDIEPLLGLRRQSQALWADNPLPLPSAESVLLCDDKQHFYRHLEQAGFTHAMPRIAEAGVLALPFIVKRRHDVMGQHCHVVRDEADLRRYAPLFADPDYFCQALVRGEEEFATHLLFRGGRVEHALNIRYRFADDTPVKGKTPASWAPVAARHLALFGDMLSALGFEGLCCVNYKEEGGAPKVFEINPHFGGSLCPYFFTFVRHLQG</sequence>
<evidence type="ECO:0000313" key="1">
    <source>
        <dbReference type="EMBL" id="TIC79578.1"/>
    </source>
</evidence>
<dbReference type="Gene3D" id="3.30.470.20">
    <property type="entry name" value="ATP-grasp fold, B domain"/>
    <property type="match status" value="1"/>
</dbReference>
<name>A0A4T0ULS2_9NEIS</name>
<protein>
    <recommendedName>
        <fullName evidence="3">ATP-grasp domain-containing protein</fullName>
    </recommendedName>
</protein>
<dbReference type="Proteomes" id="UP000308891">
    <property type="component" value="Unassembled WGS sequence"/>
</dbReference>
<dbReference type="EMBL" id="STGJ01000017">
    <property type="protein sequence ID" value="TIC79578.1"/>
    <property type="molecule type" value="Genomic_DNA"/>
</dbReference>
<gene>
    <name evidence="1" type="ORF">E5K04_13645</name>
</gene>
<keyword evidence="2" id="KW-1185">Reference proteome</keyword>
<dbReference type="RefSeq" id="WP_136555058.1">
    <property type="nucleotide sequence ID" value="NZ_STGJ01000017.1"/>
</dbReference>
<accession>A0A4T0ULS2</accession>
<dbReference type="AlphaFoldDB" id="A0A4T0ULS2"/>
<proteinExistence type="predicted"/>
<organism evidence="1 2">
    <name type="scientific">Crenobacter intestini</name>
    <dbReference type="NCBI Taxonomy" id="2563443"/>
    <lineage>
        <taxon>Bacteria</taxon>
        <taxon>Pseudomonadati</taxon>
        <taxon>Pseudomonadota</taxon>
        <taxon>Betaproteobacteria</taxon>
        <taxon>Neisseriales</taxon>
        <taxon>Neisseriaceae</taxon>
        <taxon>Crenobacter</taxon>
    </lineage>
</organism>
<comment type="caution">
    <text evidence="1">The sequence shown here is derived from an EMBL/GenBank/DDBJ whole genome shotgun (WGS) entry which is preliminary data.</text>
</comment>
<evidence type="ECO:0000313" key="2">
    <source>
        <dbReference type="Proteomes" id="UP000308891"/>
    </source>
</evidence>
<dbReference type="OrthoDB" id="9803907at2"/>
<evidence type="ECO:0008006" key="3">
    <source>
        <dbReference type="Google" id="ProtNLM"/>
    </source>
</evidence>
<dbReference type="SUPFAM" id="SSF56059">
    <property type="entry name" value="Glutathione synthetase ATP-binding domain-like"/>
    <property type="match status" value="1"/>
</dbReference>